<dbReference type="SMART" id="SM00333">
    <property type="entry name" value="TUDOR"/>
    <property type="match status" value="1"/>
</dbReference>
<accession>A0A139WMB0</accession>
<dbReference type="Gene3D" id="3.30.420.610">
    <property type="entry name" value="LOTUS domain-like"/>
    <property type="match status" value="2"/>
</dbReference>
<dbReference type="OrthoDB" id="341421at2759"/>
<proteinExistence type="predicted"/>
<feature type="domain" description="HTH OST-type" evidence="7">
    <location>
        <begin position="5"/>
        <end position="81"/>
    </location>
</feature>
<keyword evidence="2" id="KW-0963">Cytoplasm</keyword>
<dbReference type="eggNOG" id="KOG2039">
    <property type="taxonomic scope" value="Eukaryota"/>
</dbReference>
<dbReference type="InterPro" id="IPR035437">
    <property type="entry name" value="SNase_OB-fold_sf"/>
</dbReference>
<dbReference type="PROSITE" id="PS51644">
    <property type="entry name" value="HTH_OST"/>
    <property type="match status" value="2"/>
</dbReference>
<dbReference type="STRING" id="7070.A0A139WMB0"/>
<dbReference type="GO" id="GO:0005737">
    <property type="term" value="C:cytoplasm"/>
    <property type="evidence" value="ECO:0007669"/>
    <property type="project" value="UniProtKB-SubCell"/>
</dbReference>
<evidence type="ECO:0000256" key="4">
    <source>
        <dbReference type="ARBA" id="ARBA00022871"/>
    </source>
</evidence>
<dbReference type="InterPro" id="IPR025605">
    <property type="entry name" value="OST-HTH/LOTUS_dom"/>
</dbReference>
<keyword evidence="9" id="KW-1185">Reference proteome</keyword>
<evidence type="ECO:0000259" key="7">
    <source>
        <dbReference type="PROSITE" id="PS51644"/>
    </source>
</evidence>
<dbReference type="PANTHER" id="PTHR22948">
    <property type="entry name" value="TUDOR DOMAIN CONTAINING PROTEIN"/>
    <property type="match status" value="1"/>
</dbReference>
<reference evidence="8 9" key="1">
    <citation type="journal article" date="2008" name="Nature">
        <title>The genome of the model beetle and pest Tribolium castaneum.</title>
        <authorList>
            <consortium name="Tribolium Genome Sequencing Consortium"/>
            <person name="Richards S."/>
            <person name="Gibbs R.A."/>
            <person name="Weinstock G.M."/>
            <person name="Brown S.J."/>
            <person name="Denell R."/>
            <person name="Beeman R.W."/>
            <person name="Gibbs R."/>
            <person name="Beeman R.W."/>
            <person name="Brown S.J."/>
            <person name="Bucher G."/>
            <person name="Friedrich M."/>
            <person name="Grimmelikhuijzen C.J."/>
            <person name="Klingler M."/>
            <person name="Lorenzen M."/>
            <person name="Richards S."/>
            <person name="Roth S."/>
            <person name="Schroder R."/>
            <person name="Tautz D."/>
            <person name="Zdobnov E.M."/>
            <person name="Muzny D."/>
            <person name="Gibbs R.A."/>
            <person name="Weinstock G.M."/>
            <person name="Attaway T."/>
            <person name="Bell S."/>
            <person name="Buhay C.J."/>
            <person name="Chandrabose M.N."/>
            <person name="Chavez D."/>
            <person name="Clerk-Blankenburg K.P."/>
            <person name="Cree A."/>
            <person name="Dao M."/>
            <person name="Davis C."/>
            <person name="Chacko J."/>
            <person name="Dinh H."/>
            <person name="Dugan-Rocha S."/>
            <person name="Fowler G."/>
            <person name="Garner T.T."/>
            <person name="Garnes J."/>
            <person name="Gnirke A."/>
            <person name="Hawes A."/>
            <person name="Hernandez J."/>
            <person name="Hines S."/>
            <person name="Holder M."/>
            <person name="Hume J."/>
            <person name="Jhangiani S.N."/>
            <person name="Joshi V."/>
            <person name="Khan Z.M."/>
            <person name="Jackson L."/>
            <person name="Kovar C."/>
            <person name="Kowis A."/>
            <person name="Lee S."/>
            <person name="Lewis L.R."/>
            <person name="Margolis J."/>
            <person name="Morgan M."/>
            <person name="Nazareth L.V."/>
            <person name="Nguyen N."/>
            <person name="Okwuonu G."/>
            <person name="Parker D."/>
            <person name="Richards S."/>
            <person name="Ruiz S.J."/>
            <person name="Santibanez J."/>
            <person name="Savard J."/>
            <person name="Scherer S.E."/>
            <person name="Schneider B."/>
            <person name="Sodergren E."/>
            <person name="Tautz D."/>
            <person name="Vattahil S."/>
            <person name="Villasana D."/>
            <person name="White C.S."/>
            <person name="Wright R."/>
            <person name="Park Y."/>
            <person name="Beeman R.W."/>
            <person name="Lord J."/>
            <person name="Oppert B."/>
            <person name="Lorenzen M."/>
            <person name="Brown S."/>
            <person name="Wang L."/>
            <person name="Savard J."/>
            <person name="Tautz D."/>
            <person name="Richards S."/>
            <person name="Weinstock G."/>
            <person name="Gibbs R.A."/>
            <person name="Liu Y."/>
            <person name="Worley K."/>
            <person name="Weinstock G."/>
            <person name="Elsik C.G."/>
            <person name="Reese J.T."/>
            <person name="Elhaik E."/>
            <person name="Landan G."/>
            <person name="Graur D."/>
            <person name="Arensburger P."/>
            <person name="Atkinson P."/>
            <person name="Beeman R.W."/>
            <person name="Beidler J."/>
            <person name="Brown S.J."/>
            <person name="Demuth J.P."/>
            <person name="Drury D.W."/>
            <person name="Du Y.Z."/>
            <person name="Fujiwara H."/>
            <person name="Lorenzen M."/>
            <person name="Maselli V."/>
            <person name="Osanai M."/>
            <person name="Park Y."/>
            <person name="Robertson H.M."/>
            <person name="Tu Z."/>
            <person name="Wang J.J."/>
            <person name="Wang S."/>
            <person name="Richards S."/>
            <person name="Song H."/>
            <person name="Zhang L."/>
            <person name="Sodergren E."/>
            <person name="Werner D."/>
            <person name="Stanke M."/>
            <person name="Morgenstern B."/>
            <person name="Solovyev V."/>
            <person name="Kosarev P."/>
            <person name="Brown G."/>
            <person name="Chen H.C."/>
            <person name="Ermolaeva O."/>
            <person name="Hlavina W."/>
            <person name="Kapustin Y."/>
            <person name="Kiryutin B."/>
            <person name="Kitts P."/>
            <person name="Maglott D."/>
            <person name="Pruitt K."/>
            <person name="Sapojnikov V."/>
            <person name="Souvorov A."/>
            <person name="Mackey A.J."/>
            <person name="Waterhouse R.M."/>
            <person name="Wyder S."/>
            <person name="Zdobnov E.M."/>
            <person name="Zdobnov E.M."/>
            <person name="Wyder S."/>
            <person name="Kriventseva E.V."/>
            <person name="Kadowaki T."/>
            <person name="Bork P."/>
            <person name="Aranda M."/>
            <person name="Bao R."/>
            <person name="Beermann A."/>
            <person name="Berns N."/>
            <person name="Bolognesi R."/>
            <person name="Bonneton F."/>
            <person name="Bopp D."/>
            <person name="Brown S.J."/>
            <person name="Bucher G."/>
            <person name="Butts T."/>
            <person name="Chaumot A."/>
            <person name="Denell R.E."/>
            <person name="Ferrier D.E."/>
            <person name="Friedrich M."/>
            <person name="Gordon C.M."/>
            <person name="Jindra M."/>
            <person name="Klingler M."/>
            <person name="Lan Q."/>
            <person name="Lattorff H.M."/>
            <person name="Laudet V."/>
            <person name="von Levetsow C."/>
            <person name="Liu Z."/>
            <person name="Lutz R."/>
            <person name="Lynch J.A."/>
            <person name="da Fonseca R.N."/>
            <person name="Posnien N."/>
            <person name="Reuter R."/>
            <person name="Roth S."/>
            <person name="Savard J."/>
            <person name="Schinko J.B."/>
            <person name="Schmitt C."/>
            <person name="Schoppmeier M."/>
            <person name="Schroder R."/>
            <person name="Shippy T.D."/>
            <person name="Simonnet F."/>
            <person name="Marques-Souza H."/>
            <person name="Tautz D."/>
            <person name="Tomoyasu Y."/>
            <person name="Trauner J."/>
            <person name="Van der Zee M."/>
            <person name="Vervoort M."/>
            <person name="Wittkopp N."/>
            <person name="Wimmer E.A."/>
            <person name="Yang X."/>
            <person name="Jones A.K."/>
            <person name="Sattelle D.B."/>
            <person name="Ebert P.R."/>
            <person name="Nelson D."/>
            <person name="Scott J.G."/>
            <person name="Beeman R.W."/>
            <person name="Muthukrishnan S."/>
            <person name="Kramer K.J."/>
            <person name="Arakane Y."/>
            <person name="Beeman R.W."/>
            <person name="Zhu Q."/>
            <person name="Hogenkamp D."/>
            <person name="Dixit R."/>
            <person name="Oppert B."/>
            <person name="Jiang H."/>
            <person name="Zou Z."/>
            <person name="Marshall J."/>
            <person name="Elpidina E."/>
            <person name="Vinokurov K."/>
            <person name="Oppert C."/>
            <person name="Zou Z."/>
            <person name="Evans J."/>
            <person name="Lu Z."/>
            <person name="Zhao P."/>
            <person name="Sumathipala N."/>
            <person name="Altincicek B."/>
            <person name="Vilcinskas A."/>
            <person name="Williams M."/>
            <person name="Hultmark D."/>
            <person name="Hetru C."/>
            <person name="Jiang H."/>
            <person name="Grimmelikhuijzen C.J."/>
            <person name="Hauser F."/>
            <person name="Cazzamali G."/>
            <person name="Williamson M."/>
            <person name="Park Y."/>
            <person name="Li B."/>
            <person name="Tanaka Y."/>
            <person name="Predel R."/>
            <person name="Neupert S."/>
            <person name="Schachtner J."/>
            <person name="Verleyen P."/>
            <person name="Raible F."/>
            <person name="Bork P."/>
            <person name="Friedrich M."/>
            <person name="Walden K.K."/>
            <person name="Robertson H.M."/>
            <person name="Angeli S."/>
            <person name="Foret S."/>
            <person name="Bucher G."/>
            <person name="Schuetz S."/>
            <person name="Maleszka R."/>
            <person name="Wimmer E.A."/>
            <person name="Beeman R.W."/>
            <person name="Lorenzen M."/>
            <person name="Tomoyasu Y."/>
            <person name="Miller S.C."/>
            <person name="Grossmann D."/>
            <person name="Bucher G."/>
        </authorList>
    </citation>
    <scope>NUCLEOTIDE SEQUENCE [LARGE SCALE GENOMIC DNA]</scope>
    <source>
        <strain evidence="8 9">Georgia GA2</strain>
    </source>
</reference>
<sequence>MAPSEATETKCIITSLLTSNPLRCSIAQLCDDFRNIVGYPIPIDKLGFKSVEAYLKSIPDTVKVYGTGPDAEVQGIIKEKSAHINLMVAKQKTTSIPPHKRSRMKFIPSGYQKNYNAPRRPTRFNTNKCNEFFRFPIDPVVAAQEEEIISPSSDEPCLNNEPQIQDCDYREKPHEDKVFVCDREAISQIEPKKDEKVSSSDTSSLLSPVETKTDHSAPFALNESNEVSPSNSNVPTKVENNLKQLILQFPNGLWCTKLPSEYRQMFNKKLNYEYYGYKSLIQMCADLPHIFHFIRPGMDDFLLFDISRPLPTLTKSETVKNELEVEDVATTHILDELALDWTAGSPWIPPDVMRLSDEIPRFFPPNVAIKDILDVTVEEIYDLSKFWVTLTYGDLKDLMDDLQTFFDENHSKYLIPEKLLAGGLFCVALYGKTYHRCVIVDMLPRTPGFIRVFFVDYGTVENVPSKEIWFLPKQFSEVPCQAIRVRLASIYPPYENSTWSEQAIVAFQKLVTNRVVVGEVTKIDEKQFVFELYMADITNEKNIFYINDRLVNEGHAIYTDQERKRSYIDYDCTPNVQYLHLFPEFFEIESGLAPTNEEMKYIIANKLPLHHYMPQYFNIYYFEDVEQIQTQHEKFNKKKLKDHLVYSEEEDFDFSFFPDSLQSEIKDLLEQDIKTKLCGDQIKTDKLSKLGADGEMETDSSFRQYSCNKKRISDLIHGTSTKTENDSMCYRARSVSSLDLNSLSDVSCSSESSPDIFPLNNSFKQLNLNNSDLSVLSHGSVSHKSTNPFLNGDLSVDKNPFRLYNPFTSDEDQTSSSSNVFSKTPEEKLPDQIVNNLNDNNLNESACGCKLKQVNLDKSNLNSNKTLSNPFKAFEKNEKQQPTNAQVRVRTPPGFASQNGMIPNTSFMNFVPNNFLNNPYYQRFAYSQYNQIYAQNQLMTQSVARFYGPGQYPNQFNFNANAWNQTFNANAWNQSFNANAWNQMRPPNFNNFRP</sequence>
<feature type="region of interest" description="Disordered" evidence="5">
    <location>
        <begin position="191"/>
        <end position="212"/>
    </location>
</feature>
<dbReference type="CDD" id="cd08824">
    <property type="entry name" value="LOTUS"/>
    <property type="match status" value="1"/>
</dbReference>
<dbReference type="Gene3D" id="2.30.30.140">
    <property type="match status" value="1"/>
</dbReference>
<dbReference type="Pfam" id="PF12872">
    <property type="entry name" value="OST-HTH"/>
    <property type="match status" value="2"/>
</dbReference>
<evidence type="ECO:0000256" key="3">
    <source>
        <dbReference type="ARBA" id="ARBA00022737"/>
    </source>
</evidence>
<keyword evidence="3" id="KW-0677">Repeat</keyword>
<dbReference type="GO" id="GO:0007283">
    <property type="term" value="P:spermatogenesis"/>
    <property type="evidence" value="ECO:0007669"/>
    <property type="project" value="UniProtKB-KW"/>
</dbReference>
<dbReference type="GO" id="GO:0030154">
    <property type="term" value="P:cell differentiation"/>
    <property type="evidence" value="ECO:0007669"/>
    <property type="project" value="UniProtKB-ARBA"/>
</dbReference>
<dbReference type="Pfam" id="PF00567">
    <property type="entry name" value="TUDOR"/>
    <property type="match status" value="1"/>
</dbReference>
<keyword evidence="4" id="KW-0744">Spermatogenesis</keyword>
<dbReference type="AlphaFoldDB" id="A0A139WMB0"/>
<comment type="subcellular location">
    <subcellularLocation>
        <location evidence="1">Cytoplasm</location>
    </subcellularLocation>
</comment>
<dbReference type="InterPro" id="IPR002999">
    <property type="entry name" value="Tudor"/>
</dbReference>
<evidence type="ECO:0000313" key="9">
    <source>
        <dbReference type="Proteomes" id="UP000007266"/>
    </source>
</evidence>
<feature type="domain" description="Tudor" evidence="6">
    <location>
        <begin position="419"/>
        <end position="478"/>
    </location>
</feature>
<gene>
    <name evidence="8" type="primary">AUGUSTUS-3.0.2_00805</name>
    <name evidence="8" type="ORF">TcasGA2_TC000805</name>
</gene>
<dbReference type="PROSITE" id="PS50304">
    <property type="entry name" value="TUDOR"/>
    <property type="match status" value="1"/>
</dbReference>
<dbReference type="InterPro" id="IPR041966">
    <property type="entry name" value="LOTUS-like"/>
</dbReference>
<dbReference type="FunCoup" id="A0A139WMB0">
    <property type="interactions" value="5"/>
</dbReference>
<dbReference type="InterPro" id="IPR050621">
    <property type="entry name" value="Tudor_domain_containing"/>
</dbReference>
<evidence type="ECO:0000256" key="2">
    <source>
        <dbReference type="ARBA" id="ARBA00022490"/>
    </source>
</evidence>
<dbReference type="PANTHER" id="PTHR22948:SF76">
    <property type="entry name" value="FI20010P1-RELATED"/>
    <property type="match status" value="1"/>
</dbReference>
<dbReference type="KEGG" id="tca:103315151"/>
<evidence type="ECO:0000259" key="6">
    <source>
        <dbReference type="PROSITE" id="PS50304"/>
    </source>
</evidence>
<organism evidence="8 9">
    <name type="scientific">Tribolium castaneum</name>
    <name type="common">Red flour beetle</name>
    <dbReference type="NCBI Taxonomy" id="7070"/>
    <lineage>
        <taxon>Eukaryota</taxon>
        <taxon>Metazoa</taxon>
        <taxon>Ecdysozoa</taxon>
        <taxon>Arthropoda</taxon>
        <taxon>Hexapoda</taxon>
        <taxon>Insecta</taxon>
        <taxon>Pterygota</taxon>
        <taxon>Neoptera</taxon>
        <taxon>Endopterygota</taxon>
        <taxon>Coleoptera</taxon>
        <taxon>Polyphaga</taxon>
        <taxon>Cucujiformia</taxon>
        <taxon>Tenebrionidae</taxon>
        <taxon>Tenebrionidae incertae sedis</taxon>
        <taxon>Tribolium</taxon>
    </lineage>
</organism>
<dbReference type="InParanoid" id="A0A139WMB0"/>
<evidence type="ECO:0000256" key="1">
    <source>
        <dbReference type="ARBA" id="ARBA00004496"/>
    </source>
</evidence>
<protein>
    <submittedName>
        <fullName evidence="8">Uncharacterized protein</fullName>
    </submittedName>
</protein>
<evidence type="ECO:0000256" key="5">
    <source>
        <dbReference type="SAM" id="MobiDB-lite"/>
    </source>
</evidence>
<keyword evidence="4" id="KW-0221">Differentiation</keyword>
<dbReference type="SUPFAM" id="SSF63748">
    <property type="entry name" value="Tudor/PWWP/MBT"/>
    <property type="match status" value="1"/>
</dbReference>
<dbReference type="Gene3D" id="2.40.50.90">
    <property type="match status" value="1"/>
</dbReference>
<dbReference type="CDD" id="cd09972">
    <property type="entry name" value="LOTUS_TDRD_OSKAR"/>
    <property type="match status" value="1"/>
</dbReference>
<evidence type="ECO:0000313" key="8">
    <source>
        <dbReference type="EMBL" id="KYB29072.1"/>
    </source>
</evidence>
<feature type="domain" description="HTH OST-type" evidence="7">
    <location>
        <begin position="234"/>
        <end position="307"/>
    </location>
</feature>
<dbReference type="Proteomes" id="UP000007266">
    <property type="component" value="Linkage group 2"/>
</dbReference>
<dbReference type="EMBL" id="KQ971312">
    <property type="protein sequence ID" value="KYB29072.1"/>
    <property type="molecule type" value="Genomic_DNA"/>
</dbReference>
<reference evidence="8 9" key="2">
    <citation type="journal article" date="2010" name="Nucleic Acids Res.">
        <title>BeetleBase in 2010: revisions to provide comprehensive genomic information for Tribolium castaneum.</title>
        <authorList>
            <person name="Kim H.S."/>
            <person name="Murphy T."/>
            <person name="Xia J."/>
            <person name="Caragea D."/>
            <person name="Park Y."/>
            <person name="Beeman R.W."/>
            <person name="Lorenzen M.D."/>
            <person name="Butcher S."/>
            <person name="Manak J.R."/>
            <person name="Brown S.J."/>
        </authorList>
    </citation>
    <scope>GENOME REANNOTATION</scope>
    <source>
        <strain evidence="8 9">Georgia GA2</strain>
    </source>
</reference>
<name>A0A139WMB0_TRICA</name>